<feature type="domain" description="Transglutaminase-like" evidence="1">
    <location>
        <begin position="404"/>
        <end position="466"/>
    </location>
</feature>
<dbReference type="InterPro" id="IPR038765">
    <property type="entry name" value="Papain-like_cys_pep_sf"/>
</dbReference>
<reference evidence="2 3" key="1">
    <citation type="submission" date="2017-02" db="EMBL/GenBank/DDBJ databases">
        <authorList>
            <person name="Peterson S.W."/>
        </authorList>
    </citation>
    <scope>NUCLEOTIDE SEQUENCE [LARGE SCALE GENOMIC DNA]</scope>
    <source>
        <strain evidence="2 3">ATCC BAA-908</strain>
    </source>
</reference>
<dbReference type="InterPro" id="IPR013783">
    <property type="entry name" value="Ig-like_fold"/>
</dbReference>
<dbReference type="InterPro" id="IPR014756">
    <property type="entry name" value="Ig_E-set"/>
</dbReference>
<accession>A0A1T4KJW5</accession>
<evidence type="ECO:0000313" key="3">
    <source>
        <dbReference type="Proteomes" id="UP000190423"/>
    </source>
</evidence>
<dbReference type="EMBL" id="FUWG01000008">
    <property type="protein sequence ID" value="SJZ42694.1"/>
    <property type="molecule type" value="Genomic_DNA"/>
</dbReference>
<dbReference type="AlphaFoldDB" id="A0A1T4KJW5"/>
<dbReference type="PANTHER" id="PTHR38339:SF1">
    <property type="entry name" value="TRANSGLUTAMINASE-LIKE DOMAIN-CONTAINING PROTEIN"/>
    <property type="match status" value="1"/>
</dbReference>
<dbReference type="SUPFAM" id="SSF81296">
    <property type="entry name" value="E set domains"/>
    <property type="match status" value="2"/>
</dbReference>
<dbReference type="InterPro" id="IPR002909">
    <property type="entry name" value="IPT_dom"/>
</dbReference>
<evidence type="ECO:0000313" key="2">
    <source>
        <dbReference type="EMBL" id="SJZ42694.1"/>
    </source>
</evidence>
<dbReference type="Pfam" id="PF01841">
    <property type="entry name" value="Transglut_core"/>
    <property type="match status" value="1"/>
</dbReference>
<protein>
    <submittedName>
        <fullName evidence="2">IPT/TIG domain-containing protein</fullName>
    </submittedName>
</protein>
<dbReference type="Gene3D" id="3.10.620.30">
    <property type="match status" value="1"/>
</dbReference>
<dbReference type="SUPFAM" id="SSF54001">
    <property type="entry name" value="Cysteine proteinases"/>
    <property type="match status" value="1"/>
</dbReference>
<evidence type="ECO:0000259" key="1">
    <source>
        <dbReference type="SMART" id="SM00460"/>
    </source>
</evidence>
<dbReference type="InterPro" id="IPR002931">
    <property type="entry name" value="Transglutaminase-like"/>
</dbReference>
<proteinExistence type="predicted"/>
<name>A0A1T4KJW5_TREPO</name>
<dbReference type="STRING" id="261392.SAMN02745149_01211"/>
<keyword evidence="3" id="KW-1185">Reference proteome</keyword>
<dbReference type="Pfam" id="PF01833">
    <property type="entry name" value="TIG"/>
    <property type="match status" value="2"/>
</dbReference>
<dbReference type="CDD" id="cd00603">
    <property type="entry name" value="IPT_PCSR"/>
    <property type="match status" value="1"/>
</dbReference>
<dbReference type="SMART" id="SM00460">
    <property type="entry name" value="TGc"/>
    <property type="match status" value="1"/>
</dbReference>
<gene>
    <name evidence="2" type="ORF">SAMN02745149_01211</name>
</gene>
<organism evidence="2 3">
    <name type="scientific">Treponema porcinum</name>
    <dbReference type="NCBI Taxonomy" id="261392"/>
    <lineage>
        <taxon>Bacteria</taxon>
        <taxon>Pseudomonadati</taxon>
        <taxon>Spirochaetota</taxon>
        <taxon>Spirochaetia</taxon>
        <taxon>Spirochaetales</taxon>
        <taxon>Treponemataceae</taxon>
        <taxon>Treponema</taxon>
    </lineage>
</organism>
<dbReference type="Gene3D" id="2.60.40.10">
    <property type="entry name" value="Immunoglobulins"/>
    <property type="match status" value="2"/>
</dbReference>
<dbReference type="PANTHER" id="PTHR38339">
    <property type="entry name" value="TRANSGLUTAMINASE DOMAIN PROTEIN"/>
    <property type="match status" value="1"/>
</dbReference>
<sequence>MRTGGWICAALLFVIVSVIFGMRIQQKPEIESIVPPVGSPGDLIIITGRDFGAVRDTSYVEFGGSRLTSSSYISWTDTEIKVILPPNIQDGLVFVGVQNVRSKPAFFANATTAPVAVTASVQTTLPIITGISPEKLSPGVLMTISGSNFGNSRDKSKVYFSSNREKMQAEEGAADDTFEFICADENDFDYQYWSDSEIRVYVPDGASDGVVFVQTSRGKSAQRTVAVDNKAGAKSFITPKTYVIQVSADIEDNSSDRDSSIILRVPRPFESAAQPSATLIESSPEPIIPDFQHTVIHQAQGGKYAPGKRRFTQNFAVTVYETRTNVVAARLNPISSVNKELYSAATSADEIVPSANEEIRALLSSVIGKERNPYNIAVLVYNYMIQNFEILNTVRTGRVSPLDMLDSKKGDAYDFAVVFTALMRAAGIPSYTDSGVLVGVDLRAKNHWWCELYLPGFGWFPVDPALGAGMEYQGWKKDVDAATFYFGNLDGQHILFSRGLNEIKSSSPNSKTVQKSRSFALQSVWEEASGKSIKYSSYWADPSVIGVY</sequence>
<dbReference type="Proteomes" id="UP000190423">
    <property type="component" value="Unassembled WGS sequence"/>
</dbReference>